<evidence type="ECO:0000313" key="4">
    <source>
        <dbReference type="Proteomes" id="UP000748991"/>
    </source>
</evidence>
<dbReference type="RefSeq" id="WP_278638444.1">
    <property type="nucleotide sequence ID" value="NZ_JAGZZP010000019.1"/>
</dbReference>
<reference evidence="3" key="1">
    <citation type="submission" date="2021-02" db="EMBL/GenBank/DDBJ databases">
        <title>Infant gut strain persistence is associated with maternal origin, phylogeny, and functional potential including surface adhesion and iron acquisition.</title>
        <authorList>
            <person name="Lou Y.C."/>
        </authorList>
    </citation>
    <scope>NUCLEOTIDE SEQUENCE</scope>
    <source>
        <strain evidence="3">L3_060_052G1_dasL3_060_052G1_concoct_1</strain>
    </source>
</reference>
<sequence length="1003" mass="119177">MDYDIWDSFMIRTPAIPFCYLEEYRNSNKDIYEFISENEFLDNFFKNALLISSKSLYYSYINKPEKGKKYRNLCQGLLKYFIRASSRPTPYGSFANVSIGEFGQNTKIEKEYEIIDIKVDTDWANGLIKKLEDDSTIFKKLYLKFNDICYASGDRLKNPYFANRGNLTNSSEEIKENSIRFTNLVKLVKNNSNKFIKYSDLFYIIKNEYEDVDDLLIQNTIKNLMENEYLFTNLRLPAYCNDILAYLIEILEKIIGARDITDSLKKLNSLFSEYKKSREVSTLEKIYHIMKSLNESSNYIELNTGCKYSSKILDSKLKNKIENFVNEFTKISPEINNYGFLSNFKNKFMEKYGNNVEVDLIEIIDENKFNGLAYLNDSFNANDREKEIIKIIKNKIEIAIFNDKEVYLVKGDFKNIDNSKLKLTKGFDLNLYITKSNEDYNLIVGSNGGSPKEGSMFQRFSDSFVKKDFDEYNKIYKKSRELIQDNYIEVELRECTVSGRTSNVVNNTKNYEYYLPIGLAGNKNKSLMIDDLVIGLDDKENFYIKSKSLNKKLKFIKDNMLNTRLNSKLYQLLYELSSLNEDVPVNRIFALGTENYIYSPRIYFEGVIISLKKWKFDYLNLSKEKYNDFKRDLLNLKKEYTMDDLVYLSEYDNRLMLDLNREESLELLYSTYKKTGEIKLTEIEPGLKNSLVDDKKNRVYLNEFVFSFIQEEYKIANTSIDSSLNIESKNKIFMPFQDGWIYLKLYGLGNRINEFLTRHLDIIDDLGNPTWFFIRYEDTYGPHIRLRFKFKDQDEALEKFKIIDKWLESLYSINIINKVELDSYERETNRYGGEKLIELFEEYSQISSELAIETLRNYKDIEKIYFFEIFYLYMSASHNLEDLFVLLDRDNLEKEFRKEYREKRKELISIGERILSLKYGDFESLKPYIQNINRILKKYREKMDYLYNENNLTNTDKMIIGSLTHMHCNRLTGDRGLEYKTFVMIRHTIYDLLNKKKYLKREL</sequence>
<feature type="domain" description="Lantibiotic dehydratase N-terminal" evidence="1">
    <location>
        <begin position="43"/>
        <end position="668"/>
    </location>
</feature>
<proteinExistence type="predicted"/>
<evidence type="ECO:0000259" key="2">
    <source>
        <dbReference type="Pfam" id="PF14028"/>
    </source>
</evidence>
<dbReference type="EMBL" id="JAGZZP010000019">
    <property type="protein sequence ID" value="MBS6535732.1"/>
    <property type="molecule type" value="Genomic_DNA"/>
</dbReference>
<feature type="domain" description="Thiopeptide-type bacteriocin biosynthesis" evidence="2">
    <location>
        <begin position="740"/>
        <end position="986"/>
    </location>
</feature>
<protein>
    <submittedName>
        <fullName evidence="3">Thiopeptide-type bacteriocin biosynthesis protein</fullName>
    </submittedName>
</protein>
<accession>A0A943SRW5</accession>
<gene>
    <name evidence="3" type="ORF">KH327_07855</name>
</gene>
<dbReference type="Proteomes" id="UP000748991">
    <property type="component" value="Unassembled WGS sequence"/>
</dbReference>
<name>A0A943SRW5_9FIRM</name>
<comment type="caution">
    <text evidence="3">The sequence shown here is derived from an EMBL/GenBank/DDBJ whole genome shotgun (WGS) entry which is preliminary data.</text>
</comment>
<dbReference type="InterPro" id="IPR006827">
    <property type="entry name" value="Lant_deHydtase_N"/>
</dbReference>
<dbReference type="Pfam" id="PF14028">
    <property type="entry name" value="Lant_dehydr_C"/>
    <property type="match status" value="1"/>
</dbReference>
<dbReference type="InterPro" id="IPR023809">
    <property type="entry name" value="Thiopep_bacteriocin_synth_dom"/>
</dbReference>
<dbReference type="NCBIfam" id="TIGR03891">
    <property type="entry name" value="thiopep_ocin"/>
    <property type="match status" value="1"/>
</dbReference>
<evidence type="ECO:0000313" key="3">
    <source>
        <dbReference type="EMBL" id="MBS6535732.1"/>
    </source>
</evidence>
<organism evidence="3 4">
    <name type="scientific">Peptoniphilus harei</name>
    <dbReference type="NCBI Taxonomy" id="54005"/>
    <lineage>
        <taxon>Bacteria</taxon>
        <taxon>Bacillati</taxon>
        <taxon>Bacillota</taxon>
        <taxon>Tissierellia</taxon>
        <taxon>Tissierellales</taxon>
        <taxon>Peptoniphilaceae</taxon>
        <taxon>Peptoniphilus</taxon>
    </lineage>
</organism>
<dbReference type="Pfam" id="PF04738">
    <property type="entry name" value="Lant_dehydr_N"/>
    <property type="match status" value="1"/>
</dbReference>
<evidence type="ECO:0000259" key="1">
    <source>
        <dbReference type="Pfam" id="PF04738"/>
    </source>
</evidence>
<dbReference type="AlphaFoldDB" id="A0A943SRW5"/>